<accession>A0A3B0W3T5</accession>
<protein>
    <submittedName>
        <fullName evidence="2">Uncharacterized protein</fullName>
    </submittedName>
</protein>
<sequence length="44" mass="5030">RYEGETGLKTDYIVVEMVQNVLGDQWQKTFVETLKDGGVEKVLL</sequence>
<name>A0A3B0W3T5_9ZZZZ</name>
<dbReference type="EMBL" id="UOFC01000125">
    <property type="protein sequence ID" value="VAW47093.1"/>
    <property type="molecule type" value="Genomic_DNA"/>
</dbReference>
<feature type="non-terminal residue" evidence="2">
    <location>
        <position position="1"/>
    </location>
</feature>
<dbReference type="AlphaFoldDB" id="A0A3B0W3T5"/>
<organism evidence="2">
    <name type="scientific">hydrothermal vent metagenome</name>
    <dbReference type="NCBI Taxonomy" id="652676"/>
    <lineage>
        <taxon>unclassified sequences</taxon>
        <taxon>metagenomes</taxon>
        <taxon>ecological metagenomes</taxon>
    </lineage>
</organism>
<proteinExistence type="predicted"/>
<reference evidence="2" key="1">
    <citation type="submission" date="2018-06" db="EMBL/GenBank/DDBJ databases">
        <authorList>
            <person name="Zhirakovskaya E."/>
        </authorList>
    </citation>
    <scope>NUCLEOTIDE SEQUENCE</scope>
</reference>
<dbReference type="Pfam" id="PF11880">
    <property type="entry name" value="DUF3400"/>
    <property type="match status" value="1"/>
</dbReference>
<gene>
    <name evidence="2" type="ORF">MNBD_GAMMA03-1044</name>
    <name evidence="1" type="ORF">MNBD_GAMMA04-1586</name>
</gene>
<dbReference type="EMBL" id="UOFB01000057">
    <property type="protein sequence ID" value="VAW44703.1"/>
    <property type="molecule type" value="Genomic_DNA"/>
</dbReference>
<evidence type="ECO:0000313" key="1">
    <source>
        <dbReference type="EMBL" id="VAW44703.1"/>
    </source>
</evidence>
<dbReference type="InterPro" id="IPR021817">
    <property type="entry name" value="DUF3400"/>
</dbReference>
<evidence type="ECO:0000313" key="2">
    <source>
        <dbReference type="EMBL" id="VAW47093.1"/>
    </source>
</evidence>